<dbReference type="Gene3D" id="3.40.50.1820">
    <property type="entry name" value="alpha/beta hydrolase"/>
    <property type="match status" value="1"/>
</dbReference>
<feature type="compositionally biased region" description="Polar residues" evidence="4">
    <location>
        <begin position="1100"/>
        <end position="1118"/>
    </location>
</feature>
<feature type="zinc finger region" description="C3H1-type" evidence="3">
    <location>
        <begin position="853"/>
        <end position="882"/>
    </location>
</feature>
<dbReference type="PROSITE" id="PS50103">
    <property type="entry name" value="ZF_C3H1"/>
    <property type="match status" value="1"/>
</dbReference>
<evidence type="ECO:0000256" key="3">
    <source>
        <dbReference type="PROSITE-ProRule" id="PRU00723"/>
    </source>
</evidence>
<evidence type="ECO:0000259" key="5">
    <source>
        <dbReference type="PROSITE" id="PS50103"/>
    </source>
</evidence>
<evidence type="ECO:0000313" key="7">
    <source>
        <dbReference type="Proteomes" id="UP001175353"/>
    </source>
</evidence>
<feature type="region of interest" description="Disordered" evidence="4">
    <location>
        <begin position="1078"/>
        <end position="1118"/>
    </location>
</feature>
<feature type="compositionally biased region" description="Polar residues" evidence="4">
    <location>
        <begin position="773"/>
        <end position="790"/>
    </location>
</feature>
<protein>
    <recommendedName>
        <fullName evidence="5">C3H1-type domain-containing protein</fullName>
    </recommendedName>
</protein>
<comment type="similarity">
    <text evidence="1">Belongs to the type-B carboxylesterase/lipase family.</text>
</comment>
<comment type="caution">
    <text evidence="6">The sequence shown here is derived from an EMBL/GenBank/DDBJ whole genome shotgun (WGS) entry which is preliminary data.</text>
</comment>
<keyword evidence="3" id="KW-0862">Zinc</keyword>
<feature type="domain" description="C3H1-type" evidence="5">
    <location>
        <begin position="853"/>
        <end position="882"/>
    </location>
</feature>
<reference evidence="6" key="1">
    <citation type="submission" date="2023-06" db="EMBL/GenBank/DDBJ databases">
        <title>Black Yeasts Isolated from many extreme environments.</title>
        <authorList>
            <person name="Coleine C."/>
            <person name="Stajich J.E."/>
            <person name="Selbmann L."/>
        </authorList>
    </citation>
    <scope>NUCLEOTIDE SEQUENCE</scope>
    <source>
        <strain evidence="6">CCFEE 5200</strain>
    </source>
</reference>
<feature type="region of interest" description="Disordered" evidence="4">
    <location>
        <begin position="938"/>
        <end position="1032"/>
    </location>
</feature>
<dbReference type="GO" id="GO:0016787">
    <property type="term" value="F:hydrolase activity"/>
    <property type="evidence" value="ECO:0007669"/>
    <property type="project" value="UniProtKB-KW"/>
</dbReference>
<dbReference type="InterPro" id="IPR029058">
    <property type="entry name" value="AB_hydrolase_fold"/>
</dbReference>
<evidence type="ECO:0000256" key="2">
    <source>
        <dbReference type="ARBA" id="ARBA00022801"/>
    </source>
</evidence>
<proteinExistence type="inferred from homology"/>
<gene>
    <name evidence="6" type="ORF">LTR91_003018</name>
</gene>
<feature type="compositionally biased region" description="Basic and acidic residues" evidence="4">
    <location>
        <begin position="964"/>
        <end position="973"/>
    </location>
</feature>
<feature type="compositionally biased region" description="Low complexity" evidence="4">
    <location>
        <begin position="981"/>
        <end position="991"/>
    </location>
</feature>
<dbReference type="InterPro" id="IPR000571">
    <property type="entry name" value="Znf_CCCH"/>
</dbReference>
<dbReference type="InterPro" id="IPR002018">
    <property type="entry name" value="CarbesteraseB"/>
</dbReference>
<evidence type="ECO:0000256" key="4">
    <source>
        <dbReference type="SAM" id="MobiDB-lite"/>
    </source>
</evidence>
<dbReference type="AlphaFoldDB" id="A0AAN6KZ86"/>
<keyword evidence="3" id="KW-0479">Metal-binding</keyword>
<dbReference type="PANTHER" id="PTHR43142:SF4">
    <property type="entry name" value="CARBOXYLIC ESTER HYDROLASE"/>
    <property type="match status" value="1"/>
</dbReference>
<keyword evidence="2" id="KW-0378">Hydrolase</keyword>
<sequence length="1263" mass="138534">MHGPHGYAFSVELQSNRSHLLFIGSSDTFYTLAETMPREQYKKDPFPFSADALGYLEGVTVSYRSNSSRTRPLLRYFGGLPYALPPTGPYRFRRPRALPDEYRYGTRANPGRFTRSAAICPQPEVGTKYPEALHDEDCLQLNIYIPTGSPPPNGWPVFFYIHGGYLQWGSANMTPEAVAPLLSDTAFHAIIVMPAYRLNAFGFLASRELQAEAERIGEASGNMGFWDQRAALEWTAKNVRHFGGDVNNITVGGYSAGSHSTFQQLAHELYYVPDDKAVIKRAIMWSNSPGVQPRTVIEHQKQFDEYLTKLKIPLNIPAEEKLKRLRALSATQLVDVQDSMVISEFRATSEGAFIPKDVIANINSGDFARRMQKRGIKLMNGECREEHNSYRSWRTPTSSYEAVYTRLCADYPESAVTKLMDHTCGPNHSLPVAQGDWQDLFGRLYANMQVHCLERGFCNALVKGGMVPGKDLLRYRFDWRAGCVQIPKEWGVTHATDMAIWFWGEGMGEGITEGEGVVLKPWNEAFATFVHGGEVHWPTTTVKEMVRLRDDGKTDVWTDDRWDEGLEVWNLVNGDAKIGMLGWLRSKIYSLGYTYSQDPLINEYIMSGAAHVPGFQHFGAPRSMPPSYQQLPLAQPRPLYFISRDTGILVPLIPADELPFNVRLAGVPRVLRMEDMLGMHHVGMVAYTGMTYTLERDIHTGVKMVEDPTAAMQRSMSQPPPVDLTGGHSRSQGGTSIKYFAPDAHARHSLAQTAAYNSAAYTTSSARPVSAHETATSWRSTYNPSSTSAGTPSTNTRAHPTTTATPSPNPTDPTQSIIDAILATTSGAQEASRLNYIPKSTLPVPPSGTLPDAEKKEYCTHWIRTGECDYTQQGCMYKHEMPDKGTLERIGFRGLPRWWTDRMGVRGRGVGVGGLVGPAEGGRLATVGEVVKSSVWLKRRGGKEEESGSESESERSVAGSVGSKSDEEREVVEVKQPAGPKPRLVPLKPLKMQGAGAHPRSPRVGSTITQKERPATAAVRTDNTAAKRAKPRNFRHQDTIAVETAGITPTRAASPSAADLRKASTSSDLIDLAVPLLPTPSSSSSSPSLTPISSVHSSPRQDQITPRTTSTPATPENLNIVESTDSTTTTKPSPKHVFVPKGESADHHIADALRKKRARQFARRGAPVSAVRVVMPLERQIGEMQRARTAGRKGEEGKVREKGVGLMASRHAPASGKVVMDGGGTMSVVCERKGFAGMGGMRVRRPAGSGMVEGSAKSPKKEG</sequence>
<dbReference type="PROSITE" id="PS00122">
    <property type="entry name" value="CARBOXYLESTERASE_B_1"/>
    <property type="match status" value="1"/>
</dbReference>
<dbReference type="InterPro" id="IPR019826">
    <property type="entry name" value="Carboxylesterase_B_AS"/>
</dbReference>
<feature type="region of interest" description="Disordered" evidence="4">
    <location>
        <begin position="763"/>
        <end position="815"/>
    </location>
</feature>
<dbReference type="PANTHER" id="PTHR43142">
    <property type="entry name" value="CARBOXYLIC ESTER HYDROLASE"/>
    <property type="match status" value="1"/>
</dbReference>
<keyword evidence="7" id="KW-1185">Reference proteome</keyword>
<name>A0AAN6KZ86_9PEZI</name>
<dbReference type="EMBL" id="JAUJLE010000015">
    <property type="protein sequence ID" value="KAK1008659.1"/>
    <property type="molecule type" value="Genomic_DNA"/>
</dbReference>
<dbReference type="GO" id="GO:0008270">
    <property type="term" value="F:zinc ion binding"/>
    <property type="evidence" value="ECO:0007669"/>
    <property type="project" value="UniProtKB-KW"/>
</dbReference>
<dbReference type="Pfam" id="PF00135">
    <property type="entry name" value="COesterase"/>
    <property type="match status" value="1"/>
</dbReference>
<evidence type="ECO:0000256" key="1">
    <source>
        <dbReference type="ARBA" id="ARBA00005964"/>
    </source>
</evidence>
<keyword evidence="3" id="KW-0863">Zinc-finger</keyword>
<feature type="region of interest" description="Disordered" evidence="4">
    <location>
        <begin position="710"/>
        <end position="736"/>
    </location>
</feature>
<dbReference type="Proteomes" id="UP001175353">
    <property type="component" value="Unassembled WGS sequence"/>
</dbReference>
<feature type="compositionally biased region" description="Low complexity" evidence="4">
    <location>
        <begin position="791"/>
        <end position="806"/>
    </location>
</feature>
<feature type="region of interest" description="Disordered" evidence="4">
    <location>
        <begin position="1239"/>
        <end position="1263"/>
    </location>
</feature>
<accession>A0AAN6KZ86</accession>
<feature type="compositionally biased region" description="Low complexity" evidence="4">
    <location>
        <begin position="1078"/>
        <end position="1098"/>
    </location>
</feature>
<dbReference type="SUPFAM" id="SSF53474">
    <property type="entry name" value="alpha/beta-Hydrolases"/>
    <property type="match status" value="1"/>
</dbReference>
<organism evidence="6 7">
    <name type="scientific">Friedmanniomyces endolithicus</name>
    <dbReference type="NCBI Taxonomy" id="329885"/>
    <lineage>
        <taxon>Eukaryota</taxon>
        <taxon>Fungi</taxon>
        <taxon>Dikarya</taxon>
        <taxon>Ascomycota</taxon>
        <taxon>Pezizomycotina</taxon>
        <taxon>Dothideomycetes</taxon>
        <taxon>Dothideomycetidae</taxon>
        <taxon>Mycosphaerellales</taxon>
        <taxon>Teratosphaeriaceae</taxon>
        <taxon>Friedmanniomyces</taxon>
    </lineage>
</organism>
<evidence type="ECO:0000313" key="6">
    <source>
        <dbReference type="EMBL" id="KAK1008659.1"/>
    </source>
</evidence>